<organism evidence="2 3">
    <name type="scientific">Candidatus Promineifilum breve</name>
    <dbReference type="NCBI Taxonomy" id="1806508"/>
    <lineage>
        <taxon>Bacteria</taxon>
        <taxon>Bacillati</taxon>
        <taxon>Chloroflexota</taxon>
        <taxon>Ardenticatenia</taxon>
        <taxon>Candidatus Promineifilales</taxon>
        <taxon>Candidatus Promineifilaceae</taxon>
        <taxon>Candidatus Promineifilum</taxon>
    </lineage>
</organism>
<dbReference type="EMBL" id="LN890656">
    <property type="protein sequence ID" value="CUS05915.1"/>
    <property type="molecule type" value="Genomic_DNA"/>
</dbReference>
<dbReference type="AlphaFoldDB" id="A0A160T9H0"/>
<dbReference type="InterPro" id="IPR010499">
    <property type="entry name" value="AraC_E-bd"/>
</dbReference>
<proteinExistence type="predicted"/>
<dbReference type="Proteomes" id="UP000215027">
    <property type="component" value="Chromosome II"/>
</dbReference>
<reference evidence="2" key="1">
    <citation type="submission" date="2016-01" db="EMBL/GenBank/DDBJ databases">
        <authorList>
            <person name="Mcilroy J.S."/>
            <person name="Karst M S."/>
            <person name="Albertsen M."/>
        </authorList>
    </citation>
    <scope>NUCLEOTIDE SEQUENCE</scope>
    <source>
        <strain evidence="2">Cfx-K</strain>
    </source>
</reference>
<gene>
    <name evidence="2" type="ORF">CFX0092_B0381</name>
</gene>
<evidence type="ECO:0000259" key="1">
    <source>
        <dbReference type="SMART" id="SM00871"/>
    </source>
</evidence>
<dbReference type="RefSeq" id="WP_095045264.1">
    <property type="nucleotide sequence ID" value="NZ_LN890656.1"/>
</dbReference>
<name>A0A160T9H0_9CHLR</name>
<dbReference type="SUPFAM" id="SSF55136">
    <property type="entry name" value="Probable bacterial effector-binding domain"/>
    <property type="match status" value="1"/>
</dbReference>
<dbReference type="SMART" id="SM00871">
    <property type="entry name" value="AraC_E_bind"/>
    <property type="match status" value="1"/>
</dbReference>
<accession>A0A160T9H0</accession>
<protein>
    <recommendedName>
        <fullName evidence="1">AraC effector-binding domain-containing protein</fullName>
    </recommendedName>
</protein>
<dbReference type="Pfam" id="PF06445">
    <property type="entry name" value="GyrI-like"/>
    <property type="match status" value="1"/>
</dbReference>
<feature type="domain" description="AraC effector-binding" evidence="1">
    <location>
        <begin position="1"/>
        <end position="148"/>
    </location>
</feature>
<dbReference type="KEGG" id="pbf:CFX0092_B0381"/>
<evidence type="ECO:0000313" key="2">
    <source>
        <dbReference type="EMBL" id="CUS05915.1"/>
    </source>
</evidence>
<dbReference type="OrthoDB" id="161124at2"/>
<evidence type="ECO:0000313" key="3">
    <source>
        <dbReference type="Proteomes" id="UP000215027"/>
    </source>
</evidence>
<dbReference type="InterPro" id="IPR029442">
    <property type="entry name" value="GyrI-like"/>
</dbReference>
<keyword evidence="3" id="KW-1185">Reference proteome</keyword>
<dbReference type="Gene3D" id="3.20.80.10">
    <property type="entry name" value="Regulatory factor, effector binding domain"/>
    <property type="match status" value="1"/>
</dbReference>
<dbReference type="InterPro" id="IPR011256">
    <property type="entry name" value="Reg_factor_effector_dom_sf"/>
</dbReference>
<sequence>MNVVVRELPPQRVALLEYNAAGPAGAYSESIGRLFREVEGWLAARGYETDRLRRIGVSFTDGPTLLRYWCCIEAPADLPADDGPVRVTELAGGRYAVLSLVKVAATIGPTIGRFYSEYAPAHGLTPDDSRPPIEVYYAQTMDYCAPVKQ</sequence>